<dbReference type="Gene3D" id="3.20.20.370">
    <property type="entry name" value="Glycoside hydrolase/deacetylase"/>
    <property type="match status" value="1"/>
</dbReference>
<sequence length="311" mass="33905">VLNRLSSLPHRTRLALTSFALFFHLSAYAGQLAIVIDDMGYSRDVGDRVLALPSAVSIAVLPFTPQAMALAAHAQAIGMDVLLHQPLESEDQSIRAARTLTLNMSPEDIKREVKAALKSLPGVKGVSNHTGSRFTQDVPSMNALMSVISSHGLFFLDSRTTARTVAMRVATDWGVPAVRRDVFLDHDRQLEAIDAAFRRAITIANDRGYAIIIAHPHDITLQFLEKRLPTLQGTTLVPVSSLATSQSEYVVTKAVGFSRRTHYSIDSQSPIVHPKVRHSDPLVDGVPLTRGSIANAILRARPNALNIVSAW</sequence>
<dbReference type="CDD" id="cd10936">
    <property type="entry name" value="CE4_DAC2"/>
    <property type="match status" value="1"/>
</dbReference>
<name>A0A381S432_9ZZZZ</name>
<feature type="non-terminal residue" evidence="1">
    <location>
        <position position="1"/>
    </location>
</feature>
<protein>
    <recommendedName>
        <fullName evidence="2">Divergent polysaccharide deacetylase family protein</fullName>
    </recommendedName>
</protein>
<dbReference type="EMBL" id="UINC01002466">
    <property type="protein sequence ID" value="SUZ96987.1"/>
    <property type="molecule type" value="Genomic_DNA"/>
</dbReference>
<dbReference type="GO" id="GO:0005975">
    <property type="term" value="P:carbohydrate metabolic process"/>
    <property type="evidence" value="ECO:0007669"/>
    <property type="project" value="InterPro"/>
</dbReference>
<dbReference type="PANTHER" id="PTHR30105">
    <property type="entry name" value="UNCHARACTERIZED YIBQ-RELATED"/>
    <property type="match status" value="1"/>
</dbReference>
<accession>A0A381S432</accession>
<proteinExistence type="predicted"/>
<dbReference type="InterPro" id="IPR011330">
    <property type="entry name" value="Glyco_hydro/deAcase_b/a-brl"/>
</dbReference>
<dbReference type="Pfam" id="PF04748">
    <property type="entry name" value="Polysacc_deac_2"/>
    <property type="match status" value="1"/>
</dbReference>
<dbReference type="AlphaFoldDB" id="A0A381S432"/>
<dbReference type="SUPFAM" id="SSF88713">
    <property type="entry name" value="Glycoside hydrolase/deacetylase"/>
    <property type="match status" value="1"/>
</dbReference>
<organism evidence="1">
    <name type="scientific">marine metagenome</name>
    <dbReference type="NCBI Taxonomy" id="408172"/>
    <lineage>
        <taxon>unclassified sequences</taxon>
        <taxon>metagenomes</taxon>
        <taxon>ecological metagenomes</taxon>
    </lineage>
</organism>
<reference evidence="1" key="1">
    <citation type="submission" date="2018-05" db="EMBL/GenBank/DDBJ databases">
        <authorList>
            <person name="Lanie J.A."/>
            <person name="Ng W.-L."/>
            <person name="Kazmierczak K.M."/>
            <person name="Andrzejewski T.M."/>
            <person name="Davidsen T.M."/>
            <person name="Wayne K.J."/>
            <person name="Tettelin H."/>
            <person name="Glass J.I."/>
            <person name="Rusch D."/>
            <person name="Podicherti R."/>
            <person name="Tsui H.-C.T."/>
            <person name="Winkler M.E."/>
        </authorList>
    </citation>
    <scope>NUCLEOTIDE SEQUENCE</scope>
</reference>
<evidence type="ECO:0000313" key="1">
    <source>
        <dbReference type="EMBL" id="SUZ96987.1"/>
    </source>
</evidence>
<gene>
    <name evidence="1" type="ORF">METZ01_LOCUS49841</name>
</gene>
<evidence type="ECO:0008006" key="2">
    <source>
        <dbReference type="Google" id="ProtNLM"/>
    </source>
</evidence>
<dbReference type="InterPro" id="IPR006837">
    <property type="entry name" value="Divergent_DAC"/>
</dbReference>
<dbReference type="PANTHER" id="PTHR30105:SF2">
    <property type="entry name" value="DIVERGENT POLYSACCHARIDE DEACETYLASE SUPERFAMILY"/>
    <property type="match status" value="1"/>
</dbReference>